<dbReference type="EMBL" id="PNHC01000014">
    <property type="protein sequence ID" value="PMC67840.1"/>
    <property type="molecule type" value="Genomic_DNA"/>
</dbReference>
<dbReference type="Proteomes" id="UP000235733">
    <property type="component" value="Unassembled WGS sequence"/>
</dbReference>
<organism evidence="2 3">
    <name type="scientific">Fusobacterium nucleatum</name>
    <dbReference type="NCBI Taxonomy" id="851"/>
    <lineage>
        <taxon>Bacteria</taxon>
        <taxon>Fusobacteriati</taxon>
        <taxon>Fusobacteriota</taxon>
        <taxon>Fusobacteriia</taxon>
        <taxon>Fusobacteriales</taxon>
        <taxon>Fusobacteriaceae</taxon>
        <taxon>Fusobacterium</taxon>
    </lineage>
</organism>
<keyword evidence="1" id="KW-0175">Coiled coil</keyword>
<dbReference type="RefSeq" id="WP_150152711.1">
    <property type="nucleotide sequence ID" value="NZ_BHYR01000016.1"/>
</dbReference>
<evidence type="ECO:0000313" key="2">
    <source>
        <dbReference type="EMBL" id="PMC67840.1"/>
    </source>
</evidence>
<evidence type="ECO:0000256" key="1">
    <source>
        <dbReference type="SAM" id="Coils"/>
    </source>
</evidence>
<sequence length="210" mass="24944">MMTFLLVFFAIILILSLCCRYKDKINNYNKENIKLRIYDDSYAYIYKEFEFLFPKRHEAVLKLYKVGSTVEYNNVDTGYIRIKQDLTGTKKAEEVAEKLFNDKENSIKSKIYLYKYEIYDENYNKKLKNIINDIKINIKNLHVHIDNVNISKQGNLQELERKIDLLNSKIDILNNNLNKDFIQEMLELASSIPGMEVIAKLLEKLYEMLK</sequence>
<comment type="caution">
    <text evidence="2">The sequence shown here is derived from an EMBL/GenBank/DDBJ whole genome shotgun (WGS) entry which is preliminary data.</text>
</comment>
<proteinExistence type="predicted"/>
<accession>A0A2N6TEU5</accession>
<reference evidence="2 3" key="1">
    <citation type="submission" date="2017-09" db="EMBL/GenBank/DDBJ databases">
        <title>Bacterial strain isolated from the female urinary microbiota.</title>
        <authorList>
            <person name="Thomas-White K."/>
            <person name="Kumar N."/>
            <person name="Forster S."/>
            <person name="Putonti C."/>
            <person name="Lawley T."/>
            <person name="Wolfe A.J."/>
        </authorList>
    </citation>
    <scope>NUCLEOTIDE SEQUENCE [LARGE SCALE GENOMIC DNA]</scope>
    <source>
        <strain evidence="2 3">UMB0249</strain>
    </source>
</reference>
<dbReference type="OrthoDB" id="90598at2"/>
<feature type="coiled-coil region" evidence="1">
    <location>
        <begin position="149"/>
        <end position="176"/>
    </location>
</feature>
<protein>
    <submittedName>
        <fullName evidence="2">Uncharacterized protein</fullName>
    </submittedName>
</protein>
<evidence type="ECO:0000313" key="3">
    <source>
        <dbReference type="Proteomes" id="UP000235733"/>
    </source>
</evidence>
<name>A0A2N6TEU5_FUSNU</name>
<dbReference type="AlphaFoldDB" id="A0A2N6TEU5"/>
<gene>
    <name evidence="2" type="ORF">CJ209_11420</name>
</gene>